<evidence type="ECO:0000313" key="4">
    <source>
        <dbReference type="Proteomes" id="UP000178925"/>
    </source>
</evidence>
<proteinExistence type="predicted"/>
<gene>
    <name evidence="3" type="ORF">A2242_04135</name>
</gene>
<keyword evidence="2" id="KW-0812">Transmembrane</keyword>
<comment type="caution">
    <text evidence="3">The sequence shown here is derived from an EMBL/GenBank/DDBJ whole genome shotgun (WGS) entry which is preliminary data.</text>
</comment>
<keyword evidence="2" id="KW-0472">Membrane</keyword>
<evidence type="ECO:0000313" key="3">
    <source>
        <dbReference type="EMBL" id="OGF28298.1"/>
    </source>
</evidence>
<name>A0A1F5SNL7_9BACT</name>
<sequence>MSKKQITITISIVVILAAIGGAVWYVKSQKQNQNRPVTENSGQGPQDSSNTENNQLQGEVVGSATAGVDTSDSSADEAGWQTYRNEEYGFEVRYPEGWYWEDYTKNFGYPLFGFYPREKKAGYEYYGDIEMRIVDKKNNENITQYYQKLYNKELASSTAKKLKTKLGYDSILEYDIPGNINFDVGIVDCGSKFVQLTAPFGTARDVMTVMVNQIECP</sequence>
<protein>
    <submittedName>
        <fullName evidence="3">Uncharacterized protein</fullName>
    </submittedName>
</protein>
<feature type="region of interest" description="Disordered" evidence="1">
    <location>
        <begin position="30"/>
        <end position="54"/>
    </location>
</feature>
<organism evidence="3 4">
    <name type="scientific">Candidatus Falkowbacteria bacterium RIFOXYA2_FULL_47_9</name>
    <dbReference type="NCBI Taxonomy" id="1797995"/>
    <lineage>
        <taxon>Bacteria</taxon>
        <taxon>Candidatus Falkowiibacteriota</taxon>
    </lineage>
</organism>
<accession>A0A1F5SNL7</accession>
<evidence type="ECO:0000256" key="1">
    <source>
        <dbReference type="SAM" id="MobiDB-lite"/>
    </source>
</evidence>
<dbReference type="STRING" id="1797995.A2242_04135"/>
<dbReference type="EMBL" id="MFGC01000012">
    <property type="protein sequence ID" value="OGF28298.1"/>
    <property type="molecule type" value="Genomic_DNA"/>
</dbReference>
<feature type="transmembrane region" description="Helical" evidence="2">
    <location>
        <begin position="6"/>
        <end position="26"/>
    </location>
</feature>
<dbReference type="Proteomes" id="UP000178925">
    <property type="component" value="Unassembled WGS sequence"/>
</dbReference>
<keyword evidence="2" id="KW-1133">Transmembrane helix</keyword>
<dbReference type="AlphaFoldDB" id="A0A1F5SNL7"/>
<evidence type="ECO:0000256" key="2">
    <source>
        <dbReference type="SAM" id="Phobius"/>
    </source>
</evidence>
<reference evidence="3 4" key="1">
    <citation type="journal article" date="2016" name="Nat. Commun.">
        <title>Thousands of microbial genomes shed light on interconnected biogeochemical processes in an aquifer system.</title>
        <authorList>
            <person name="Anantharaman K."/>
            <person name="Brown C.T."/>
            <person name="Hug L.A."/>
            <person name="Sharon I."/>
            <person name="Castelle C.J."/>
            <person name="Probst A.J."/>
            <person name="Thomas B.C."/>
            <person name="Singh A."/>
            <person name="Wilkins M.J."/>
            <person name="Karaoz U."/>
            <person name="Brodie E.L."/>
            <person name="Williams K.H."/>
            <person name="Hubbard S.S."/>
            <person name="Banfield J.F."/>
        </authorList>
    </citation>
    <scope>NUCLEOTIDE SEQUENCE [LARGE SCALE GENOMIC DNA]</scope>
</reference>